<organism evidence="1 2">
    <name type="scientific">Autumnicola tepida</name>
    <dbReference type="NCBI Taxonomy" id="3075595"/>
    <lineage>
        <taxon>Bacteria</taxon>
        <taxon>Pseudomonadati</taxon>
        <taxon>Bacteroidota</taxon>
        <taxon>Flavobacteriia</taxon>
        <taxon>Flavobacteriales</taxon>
        <taxon>Flavobacteriaceae</taxon>
        <taxon>Autumnicola</taxon>
    </lineage>
</organism>
<gene>
    <name evidence="1" type="ORF">RM553_13060</name>
</gene>
<evidence type="ECO:0000313" key="1">
    <source>
        <dbReference type="EMBL" id="MDT0643765.1"/>
    </source>
</evidence>
<keyword evidence="2" id="KW-1185">Reference proteome</keyword>
<dbReference type="PROSITE" id="PS51257">
    <property type="entry name" value="PROKAR_LIPOPROTEIN"/>
    <property type="match status" value="1"/>
</dbReference>
<proteinExistence type="predicted"/>
<dbReference type="Proteomes" id="UP001262889">
    <property type="component" value="Unassembled WGS sequence"/>
</dbReference>
<comment type="caution">
    <text evidence="1">The sequence shown here is derived from an EMBL/GenBank/DDBJ whole genome shotgun (WGS) entry which is preliminary data.</text>
</comment>
<dbReference type="RefSeq" id="WP_311535384.1">
    <property type="nucleotide sequence ID" value="NZ_JAVRHQ010000016.1"/>
</dbReference>
<accession>A0ABU3CCK7</accession>
<name>A0ABU3CCK7_9FLAO</name>
<evidence type="ECO:0000313" key="2">
    <source>
        <dbReference type="Proteomes" id="UP001262889"/>
    </source>
</evidence>
<sequence length="203" mass="23854">MKKILSKLSLIILLITGISCNSDDDKVEINDFKGYYRIKSISSSLPIDLNNDGSKTTDYLQEIKSTYISFNGNEHNFKYDNELIYNFAVARPTKNQQNFTQFLDIRFPTQQIDSIFQGNDNFAISNMGYDNIQTAFIYKLTNNDVEIESDPLNQFEYYDIRNFKISRINKVEFEISFDYKVYDFTEDEWIETNLSSQYIKVPE</sequence>
<dbReference type="EMBL" id="JAVRHQ010000016">
    <property type="protein sequence ID" value="MDT0643765.1"/>
    <property type="molecule type" value="Genomic_DNA"/>
</dbReference>
<protein>
    <submittedName>
        <fullName evidence="1">Uncharacterized protein</fullName>
    </submittedName>
</protein>
<reference evidence="1 2" key="1">
    <citation type="submission" date="2023-09" db="EMBL/GenBank/DDBJ databases">
        <authorList>
            <person name="Rey-Velasco X."/>
        </authorList>
    </citation>
    <scope>NUCLEOTIDE SEQUENCE [LARGE SCALE GENOMIC DNA]</scope>
    <source>
        <strain evidence="1 2">F363</strain>
    </source>
</reference>